<protein>
    <recommendedName>
        <fullName evidence="1">Reverse transcriptase Ty1/copia-type domain-containing protein</fullName>
    </recommendedName>
</protein>
<organism evidence="2 3">
    <name type="scientific">Marchantia polymorpha subsp. ruderalis</name>
    <dbReference type="NCBI Taxonomy" id="1480154"/>
    <lineage>
        <taxon>Eukaryota</taxon>
        <taxon>Viridiplantae</taxon>
        <taxon>Streptophyta</taxon>
        <taxon>Embryophyta</taxon>
        <taxon>Marchantiophyta</taxon>
        <taxon>Marchantiopsida</taxon>
        <taxon>Marchantiidae</taxon>
        <taxon>Marchantiales</taxon>
        <taxon>Marchantiaceae</taxon>
        <taxon>Marchantia</taxon>
    </lineage>
</organism>
<evidence type="ECO:0000313" key="2">
    <source>
        <dbReference type="EMBL" id="OAE23605.1"/>
    </source>
</evidence>
<sequence>MDEEAPIHVKQVLEEQELHEHAIVNEPIDIRRERFETETETSTRRSQRSSRALERFGVWANSFILKDRDLDFEDEDGMALILEEDKRVIDSKWVYKLKNNPAGDEAKKFKARLVARGFTQEKGVDYDEVFSPVTKYATIRLGKYVCRILDRFNMADSKGVWTPLLAHFQLSVAQRPTDAVKRGRMSCVLYEQAVGTLMYLMVCTRPDIALAMGKKCVAQSTTEAEYVAVAEAAKKAIWFDTLIMEM</sequence>
<dbReference type="InterPro" id="IPR013103">
    <property type="entry name" value="RVT_2"/>
</dbReference>
<dbReference type="Proteomes" id="UP000077202">
    <property type="component" value="Unassembled WGS sequence"/>
</dbReference>
<name>A0A176VTY0_MARPO</name>
<feature type="domain" description="Reverse transcriptase Ty1/copia-type" evidence="1">
    <location>
        <begin position="84"/>
        <end position="141"/>
    </location>
</feature>
<proteinExistence type="predicted"/>
<gene>
    <name evidence="2" type="ORF">AXG93_4316s1380</name>
</gene>
<comment type="caution">
    <text evidence="2">The sequence shown here is derived from an EMBL/GenBank/DDBJ whole genome shotgun (WGS) entry which is preliminary data.</text>
</comment>
<evidence type="ECO:0000259" key="1">
    <source>
        <dbReference type="Pfam" id="PF07727"/>
    </source>
</evidence>
<reference evidence="2" key="1">
    <citation type="submission" date="2016-03" db="EMBL/GenBank/DDBJ databases">
        <title>Mechanisms controlling the formation of the plant cell surface in tip-growing cells are functionally conserved among land plants.</title>
        <authorList>
            <person name="Honkanen S."/>
            <person name="Jones V.A."/>
            <person name="Morieri G."/>
            <person name="Champion C."/>
            <person name="Hetherington A.J."/>
            <person name="Kelly S."/>
            <person name="Saint-Marcoux D."/>
            <person name="Proust H."/>
            <person name="Prescott H."/>
            <person name="Dolan L."/>
        </authorList>
    </citation>
    <scope>NUCLEOTIDE SEQUENCE [LARGE SCALE GENOMIC DNA]</scope>
    <source>
        <tissue evidence="2">Whole gametophyte</tissue>
    </source>
</reference>
<dbReference type="AlphaFoldDB" id="A0A176VTY0"/>
<dbReference type="Pfam" id="PF07727">
    <property type="entry name" value="RVT_2"/>
    <property type="match status" value="1"/>
</dbReference>
<dbReference type="EMBL" id="LVLJ01002823">
    <property type="protein sequence ID" value="OAE23605.1"/>
    <property type="molecule type" value="Genomic_DNA"/>
</dbReference>
<accession>A0A176VTY0</accession>
<evidence type="ECO:0000313" key="3">
    <source>
        <dbReference type="Proteomes" id="UP000077202"/>
    </source>
</evidence>
<keyword evidence="3" id="KW-1185">Reference proteome</keyword>